<keyword evidence="6" id="KW-0472">Membrane</keyword>
<reference evidence="12 13" key="1">
    <citation type="journal article" date="2017" name="PLoS Biol.">
        <title>The sea cucumber genome provides insights into morphological evolution and visceral regeneration.</title>
        <authorList>
            <person name="Zhang X."/>
            <person name="Sun L."/>
            <person name="Yuan J."/>
            <person name="Sun Y."/>
            <person name="Gao Y."/>
            <person name="Zhang L."/>
            <person name="Li S."/>
            <person name="Dai H."/>
            <person name="Hamel J.F."/>
            <person name="Liu C."/>
            <person name="Yu Y."/>
            <person name="Liu S."/>
            <person name="Lin W."/>
            <person name="Guo K."/>
            <person name="Jin S."/>
            <person name="Xu P."/>
            <person name="Storey K.B."/>
            <person name="Huan P."/>
            <person name="Zhang T."/>
            <person name="Zhou Y."/>
            <person name="Zhang J."/>
            <person name="Lin C."/>
            <person name="Li X."/>
            <person name="Xing L."/>
            <person name="Huo D."/>
            <person name="Sun M."/>
            <person name="Wang L."/>
            <person name="Mercier A."/>
            <person name="Li F."/>
            <person name="Yang H."/>
            <person name="Xiang J."/>
        </authorList>
    </citation>
    <scope>NUCLEOTIDE SEQUENCE [LARGE SCALE GENOMIC DNA]</scope>
    <source>
        <strain evidence="12">Shaxun</strain>
        <tissue evidence="12">Muscle</tissue>
    </source>
</reference>
<dbReference type="SUPFAM" id="SSF53822">
    <property type="entry name" value="Periplasmic binding protein-like I"/>
    <property type="match status" value="1"/>
</dbReference>
<keyword evidence="9" id="KW-0807">Transducer</keyword>
<dbReference type="InterPro" id="IPR028082">
    <property type="entry name" value="Peripla_BP_I"/>
</dbReference>
<evidence type="ECO:0000256" key="2">
    <source>
        <dbReference type="ARBA" id="ARBA00022475"/>
    </source>
</evidence>
<keyword evidence="5" id="KW-0297">G-protein coupled receptor</keyword>
<dbReference type="GO" id="GO:0004930">
    <property type="term" value="F:G protein-coupled receptor activity"/>
    <property type="evidence" value="ECO:0007669"/>
    <property type="project" value="UniProtKB-KW"/>
</dbReference>
<dbReference type="PANTHER" id="PTHR24060">
    <property type="entry name" value="METABOTROPIC GLUTAMATE RECEPTOR"/>
    <property type="match status" value="1"/>
</dbReference>
<evidence type="ECO:0000259" key="11">
    <source>
        <dbReference type="Pfam" id="PF01094"/>
    </source>
</evidence>
<evidence type="ECO:0000313" key="12">
    <source>
        <dbReference type="EMBL" id="PIK35489.1"/>
    </source>
</evidence>
<gene>
    <name evidence="12" type="ORF">BSL78_27687</name>
</gene>
<keyword evidence="3" id="KW-0812">Transmembrane</keyword>
<evidence type="ECO:0000256" key="3">
    <source>
        <dbReference type="ARBA" id="ARBA00022692"/>
    </source>
</evidence>
<evidence type="ECO:0000256" key="1">
    <source>
        <dbReference type="ARBA" id="ARBA00004651"/>
    </source>
</evidence>
<evidence type="ECO:0000256" key="5">
    <source>
        <dbReference type="ARBA" id="ARBA00023040"/>
    </source>
</evidence>
<dbReference type="InterPro" id="IPR000337">
    <property type="entry name" value="GPCR_3"/>
</dbReference>
<keyword evidence="7" id="KW-0675">Receptor</keyword>
<dbReference type="Gene3D" id="3.40.50.2300">
    <property type="match status" value="1"/>
</dbReference>
<dbReference type="AlphaFoldDB" id="A0A2G8JID4"/>
<evidence type="ECO:0000256" key="4">
    <source>
        <dbReference type="ARBA" id="ARBA00022989"/>
    </source>
</evidence>
<dbReference type="EMBL" id="MRZV01001890">
    <property type="protein sequence ID" value="PIK35489.1"/>
    <property type="molecule type" value="Genomic_DNA"/>
</dbReference>
<evidence type="ECO:0000313" key="13">
    <source>
        <dbReference type="Proteomes" id="UP000230750"/>
    </source>
</evidence>
<dbReference type="GO" id="GO:0005886">
    <property type="term" value="C:plasma membrane"/>
    <property type="evidence" value="ECO:0007669"/>
    <property type="project" value="UniProtKB-SubCell"/>
</dbReference>
<dbReference type="PROSITE" id="PS00979">
    <property type="entry name" value="G_PROTEIN_RECEP_F3_1"/>
    <property type="match status" value="1"/>
</dbReference>
<feature type="domain" description="Receptor ligand binding region" evidence="11">
    <location>
        <begin position="64"/>
        <end position="188"/>
    </location>
</feature>
<dbReference type="Proteomes" id="UP000230750">
    <property type="component" value="Unassembled WGS sequence"/>
</dbReference>
<dbReference type="InterPro" id="IPR050726">
    <property type="entry name" value="mGluR"/>
</dbReference>
<evidence type="ECO:0000256" key="10">
    <source>
        <dbReference type="SAM" id="SignalP"/>
    </source>
</evidence>
<organism evidence="12 13">
    <name type="scientific">Stichopus japonicus</name>
    <name type="common">Sea cucumber</name>
    <dbReference type="NCBI Taxonomy" id="307972"/>
    <lineage>
        <taxon>Eukaryota</taxon>
        <taxon>Metazoa</taxon>
        <taxon>Echinodermata</taxon>
        <taxon>Eleutherozoa</taxon>
        <taxon>Echinozoa</taxon>
        <taxon>Holothuroidea</taxon>
        <taxon>Aspidochirotacea</taxon>
        <taxon>Aspidochirotida</taxon>
        <taxon>Stichopodidae</taxon>
        <taxon>Apostichopus</taxon>
    </lineage>
</organism>
<dbReference type="InterPro" id="IPR001828">
    <property type="entry name" value="ANF_lig-bd_rcpt"/>
</dbReference>
<keyword evidence="13" id="KW-1185">Reference proteome</keyword>
<dbReference type="PROSITE" id="PS51257">
    <property type="entry name" value="PROKAR_LIPOPROTEIN"/>
    <property type="match status" value="1"/>
</dbReference>
<name>A0A2G8JID4_STIJA</name>
<sequence length="192" mass="21170">MKGFQLFIFFILLTSFGSCTLSLNEQDNVYFSGDIILGGLFPVHEKGNEFTRCGRVNEERGIQRLEAMLFAIDEINKLDTILENVTLGVNIRDTCSQDTYALEQSLEFVRSSLTSVDVGGCVASDVINSTEGRVVGVVGGSDSDVSIQVANLLRLFEIPQISYASTSARLSDTSRYDYFARTVPPDTFKPKP</sequence>
<accession>A0A2G8JID4</accession>
<keyword evidence="4" id="KW-1133">Transmembrane helix</keyword>
<dbReference type="OrthoDB" id="425344at2759"/>
<dbReference type="InterPro" id="IPR017979">
    <property type="entry name" value="GPCR_3_CS"/>
</dbReference>
<evidence type="ECO:0000256" key="6">
    <source>
        <dbReference type="ARBA" id="ARBA00023136"/>
    </source>
</evidence>
<evidence type="ECO:0000256" key="7">
    <source>
        <dbReference type="ARBA" id="ARBA00023170"/>
    </source>
</evidence>
<dbReference type="Pfam" id="PF01094">
    <property type="entry name" value="ANF_receptor"/>
    <property type="match status" value="1"/>
</dbReference>
<evidence type="ECO:0000256" key="8">
    <source>
        <dbReference type="ARBA" id="ARBA00023180"/>
    </source>
</evidence>
<evidence type="ECO:0000256" key="9">
    <source>
        <dbReference type="ARBA" id="ARBA00023224"/>
    </source>
</evidence>
<comment type="caution">
    <text evidence="12">The sequence shown here is derived from an EMBL/GenBank/DDBJ whole genome shotgun (WGS) entry which is preliminary data.</text>
</comment>
<protein>
    <recommendedName>
        <fullName evidence="11">Receptor ligand binding region domain-containing protein</fullName>
    </recommendedName>
</protein>
<keyword evidence="2" id="KW-1003">Cell membrane</keyword>
<proteinExistence type="predicted"/>
<feature type="chain" id="PRO_5013909859" description="Receptor ligand binding region domain-containing protein" evidence="10">
    <location>
        <begin position="23"/>
        <end position="192"/>
    </location>
</feature>
<dbReference type="PRINTS" id="PR00248">
    <property type="entry name" value="GPCRMGR"/>
</dbReference>
<keyword evidence="8" id="KW-0325">Glycoprotein</keyword>
<dbReference type="STRING" id="307972.A0A2G8JID4"/>
<feature type="signal peptide" evidence="10">
    <location>
        <begin position="1"/>
        <end position="22"/>
    </location>
</feature>
<comment type="subcellular location">
    <subcellularLocation>
        <location evidence="1">Cell membrane</location>
        <topology evidence="1">Multi-pass membrane protein</topology>
    </subcellularLocation>
</comment>
<keyword evidence="10" id="KW-0732">Signal</keyword>